<organism evidence="1 2">
    <name type="scientific">Amborella trichopoda</name>
    <dbReference type="NCBI Taxonomy" id="13333"/>
    <lineage>
        <taxon>Eukaryota</taxon>
        <taxon>Viridiplantae</taxon>
        <taxon>Streptophyta</taxon>
        <taxon>Embryophyta</taxon>
        <taxon>Tracheophyta</taxon>
        <taxon>Spermatophyta</taxon>
        <taxon>Magnoliopsida</taxon>
        <taxon>Amborellales</taxon>
        <taxon>Amborellaceae</taxon>
        <taxon>Amborella</taxon>
    </lineage>
</organism>
<keyword evidence="2" id="KW-1185">Reference proteome</keyword>
<proteinExistence type="predicted"/>
<evidence type="ECO:0000313" key="1">
    <source>
        <dbReference type="EMBL" id="ERN02665.1"/>
    </source>
</evidence>
<protein>
    <submittedName>
        <fullName evidence="1">Uncharacterized protein</fullName>
    </submittedName>
</protein>
<name>W1P6T0_AMBTC</name>
<dbReference type="EMBL" id="KI394487">
    <property type="protein sequence ID" value="ERN02665.1"/>
    <property type="molecule type" value="Genomic_DNA"/>
</dbReference>
<accession>W1P6T0</accession>
<reference evidence="2" key="1">
    <citation type="journal article" date="2013" name="Science">
        <title>The Amborella genome and the evolution of flowering plants.</title>
        <authorList>
            <consortium name="Amborella Genome Project"/>
        </authorList>
    </citation>
    <scope>NUCLEOTIDE SEQUENCE [LARGE SCALE GENOMIC DNA]</scope>
</reference>
<sequence>MLFKSSSGISYGITIYAVQKLYISLHMFGIPYGITIYTVQNSTPLRLPIYGIAIYAVQKPLHLEFPTFGIAIYVVQKLYISLRTSGIPGIPYVWNRDLCCSKALRFPTSGIAIYAV</sequence>
<gene>
    <name evidence="1" type="ORF">AMTR_s00085p00076310</name>
</gene>
<evidence type="ECO:0000313" key="2">
    <source>
        <dbReference type="Proteomes" id="UP000017836"/>
    </source>
</evidence>
<dbReference type="Proteomes" id="UP000017836">
    <property type="component" value="Unassembled WGS sequence"/>
</dbReference>
<dbReference type="HOGENOM" id="CLU_2100174_0_0_1"/>
<dbReference type="AlphaFoldDB" id="W1P6T0"/>
<dbReference type="Gramene" id="ERN02665">
    <property type="protein sequence ID" value="ERN02665"/>
    <property type="gene ID" value="AMTR_s00085p00076310"/>
</dbReference>